<dbReference type="InterPro" id="IPR000843">
    <property type="entry name" value="HTH_LacI"/>
</dbReference>
<evidence type="ECO:0000256" key="1">
    <source>
        <dbReference type="ARBA" id="ARBA00023015"/>
    </source>
</evidence>
<dbReference type="Pfam" id="PF00356">
    <property type="entry name" value="LacI"/>
    <property type="match status" value="1"/>
</dbReference>
<evidence type="ECO:0000313" key="7">
    <source>
        <dbReference type="Proteomes" id="UP001139006"/>
    </source>
</evidence>
<gene>
    <name evidence="6" type="ORF">LB941_07030</name>
</gene>
<dbReference type="PROSITE" id="PS50932">
    <property type="entry name" value="HTH_LACI_2"/>
    <property type="match status" value="1"/>
</dbReference>
<organism evidence="6 7">
    <name type="scientific">Ligilactobacillus ubinensis</name>
    <dbReference type="NCBI Taxonomy" id="2876789"/>
    <lineage>
        <taxon>Bacteria</taxon>
        <taxon>Bacillati</taxon>
        <taxon>Bacillota</taxon>
        <taxon>Bacilli</taxon>
        <taxon>Lactobacillales</taxon>
        <taxon>Lactobacillaceae</taxon>
        <taxon>Ligilactobacillus</taxon>
    </lineage>
</organism>
<dbReference type="InterPro" id="IPR001387">
    <property type="entry name" value="Cro/C1-type_HTH"/>
</dbReference>
<comment type="caution">
    <text evidence="6">The sequence shown here is derived from an EMBL/GenBank/DDBJ whole genome shotgun (WGS) entry which is preliminary data.</text>
</comment>
<dbReference type="SUPFAM" id="SSF47413">
    <property type="entry name" value="lambda repressor-like DNA-binding domains"/>
    <property type="match status" value="1"/>
</dbReference>
<protein>
    <submittedName>
        <fullName evidence="6">LacI family DNA-binding transcriptional regulator</fullName>
    </submittedName>
</protein>
<reference evidence="6 7" key="1">
    <citation type="journal article" date="2023" name="Int. J. Syst. Evol. Microbiol.">
        <title>Ligilactobacillus ubinensis sp. nov., a novel species isolated from the wild ferment of a durian fruit (Durio zibethinus).</title>
        <authorList>
            <person name="Heng Y.C."/>
            <person name="Menon N."/>
            <person name="Chen B."/>
            <person name="Loo B.Z.L."/>
            <person name="Wong G.W.J."/>
            <person name="Lim A.C.H."/>
            <person name="Silvaraju S."/>
            <person name="Kittelmann S."/>
        </authorList>
    </citation>
    <scope>NUCLEOTIDE SEQUENCE [LARGE SCALE GENOMIC DNA]</scope>
    <source>
        <strain evidence="6 7">WILCCON 0076</strain>
    </source>
</reference>
<keyword evidence="1" id="KW-0805">Transcription regulation</keyword>
<dbReference type="CDD" id="cd01392">
    <property type="entry name" value="HTH_LacI"/>
    <property type="match status" value="1"/>
</dbReference>
<dbReference type="SUPFAM" id="SSF53822">
    <property type="entry name" value="Periplasmic binding protein-like I"/>
    <property type="match status" value="1"/>
</dbReference>
<proteinExistence type="predicted"/>
<dbReference type="Gene3D" id="1.10.260.40">
    <property type="entry name" value="lambda repressor-like DNA-binding domains"/>
    <property type="match status" value="1"/>
</dbReference>
<dbReference type="AlphaFoldDB" id="A0A9X2FMZ3"/>
<evidence type="ECO:0000313" key="6">
    <source>
        <dbReference type="EMBL" id="MCP0887088.1"/>
    </source>
</evidence>
<evidence type="ECO:0000259" key="4">
    <source>
        <dbReference type="PROSITE" id="PS50932"/>
    </source>
</evidence>
<name>A0A9X2FMZ3_9LACO</name>
<keyword evidence="3" id="KW-0804">Transcription</keyword>
<dbReference type="CDD" id="cd01542">
    <property type="entry name" value="PBP1_TreR-like"/>
    <property type="match status" value="1"/>
</dbReference>
<dbReference type="PANTHER" id="PTHR30146">
    <property type="entry name" value="LACI-RELATED TRANSCRIPTIONAL REPRESSOR"/>
    <property type="match status" value="1"/>
</dbReference>
<dbReference type="InterPro" id="IPR046335">
    <property type="entry name" value="LacI/GalR-like_sensor"/>
</dbReference>
<dbReference type="GO" id="GO:0003700">
    <property type="term" value="F:DNA-binding transcription factor activity"/>
    <property type="evidence" value="ECO:0007669"/>
    <property type="project" value="TreeGrafter"/>
</dbReference>
<feature type="domain" description="HTH lacI-type" evidence="4">
    <location>
        <begin position="2"/>
        <end position="55"/>
    </location>
</feature>
<dbReference type="Gene3D" id="3.40.50.2300">
    <property type="match status" value="2"/>
</dbReference>
<dbReference type="EMBL" id="JAIULA010000012">
    <property type="protein sequence ID" value="MCP0887088.1"/>
    <property type="molecule type" value="Genomic_DNA"/>
</dbReference>
<dbReference type="InterPro" id="IPR010982">
    <property type="entry name" value="Lambda_DNA-bd_dom_sf"/>
</dbReference>
<dbReference type="GO" id="GO:0000976">
    <property type="term" value="F:transcription cis-regulatory region binding"/>
    <property type="evidence" value="ECO:0007669"/>
    <property type="project" value="TreeGrafter"/>
</dbReference>
<dbReference type="SMART" id="SM00354">
    <property type="entry name" value="HTH_LACI"/>
    <property type="match status" value="1"/>
</dbReference>
<dbReference type="PRINTS" id="PR00036">
    <property type="entry name" value="HTHLACI"/>
</dbReference>
<keyword evidence="2 6" id="KW-0238">DNA-binding</keyword>
<dbReference type="InterPro" id="IPR028082">
    <property type="entry name" value="Peripla_BP_I"/>
</dbReference>
<dbReference type="Pfam" id="PF13377">
    <property type="entry name" value="Peripla_BP_3"/>
    <property type="match status" value="1"/>
</dbReference>
<dbReference type="PANTHER" id="PTHR30146:SF154">
    <property type="entry name" value="TRANSCRIPTION REGULATOR, MEMBER OF GALR FAMILY"/>
    <property type="match status" value="1"/>
</dbReference>
<evidence type="ECO:0000256" key="3">
    <source>
        <dbReference type="ARBA" id="ARBA00023163"/>
    </source>
</evidence>
<dbReference type="RefSeq" id="WP_253360651.1">
    <property type="nucleotide sequence ID" value="NZ_JAIULA010000012.1"/>
</dbReference>
<sequence length="327" mass="36562">MATIEDIAKLAGVAKSTVSRYLNGGYVSEKTKFKIERIIQEQHYTPNAFARSLKAKKTYIIGTIIARLDSSSLSQVLRGLDQQLQDAKYQLIIANTNESQTREIQSMINLAHQKVDGIVLLATRITPKHLKIIKEIDVPVLVVGQECDTTYNLLNANEEAAFALSKSILMHNYKNIAYIGVSEDDHAVGRDRKMGFQRALKKFRSCNVEYYETSFNANDAKKVALENFSSKWPDLVVCATDNIAFGIITAAQEMGVAVPKKVSVTGFGGYQIGQLLHPKLVTVDLHFFETGRKAGEMMINILQNKQEEKKVIMAYSIIYGESVDKKF</sequence>
<accession>A0A9X2FMZ3</accession>
<evidence type="ECO:0000259" key="5">
    <source>
        <dbReference type="PROSITE" id="PS50943"/>
    </source>
</evidence>
<dbReference type="PROSITE" id="PS50943">
    <property type="entry name" value="HTH_CROC1"/>
    <property type="match status" value="1"/>
</dbReference>
<feature type="domain" description="HTH cro/C1-type" evidence="5">
    <location>
        <begin position="3"/>
        <end position="49"/>
    </location>
</feature>
<keyword evidence="7" id="KW-1185">Reference proteome</keyword>
<dbReference type="Proteomes" id="UP001139006">
    <property type="component" value="Unassembled WGS sequence"/>
</dbReference>
<evidence type="ECO:0000256" key="2">
    <source>
        <dbReference type="ARBA" id="ARBA00023125"/>
    </source>
</evidence>